<evidence type="ECO:0000313" key="3">
    <source>
        <dbReference type="Proteomes" id="UP000250928"/>
    </source>
</evidence>
<protein>
    <recommendedName>
        <fullName evidence="1">VWFA domain-containing protein</fullName>
    </recommendedName>
</protein>
<dbReference type="Proteomes" id="UP000250928">
    <property type="component" value="Unassembled WGS sequence"/>
</dbReference>
<dbReference type="AlphaFoldDB" id="A0A6N4DRL9"/>
<dbReference type="Pfam" id="PF13519">
    <property type="entry name" value="VWA_2"/>
    <property type="match status" value="1"/>
</dbReference>
<feature type="domain" description="VWFA" evidence="1">
    <location>
        <begin position="402"/>
        <end position="568"/>
    </location>
</feature>
<dbReference type="InterPro" id="IPR036465">
    <property type="entry name" value="vWFA_dom_sf"/>
</dbReference>
<dbReference type="Pfam" id="PF00092">
    <property type="entry name" value="VWA"/>
    <property type="match status" value="1"/>
</dbReference>
<organism evidence="2 3">
    <name type="scientific">Candidatus Sedimenticola endophacoides</name>
    <dbReference type="NCBI Taxonomy" id="2548426"/>
    <lineage>
        <taxon>Bacteria</taxon>
        <taxon>Pseudomonadati</taxon>
        <taxon>Pseudomonadota</taxon>
        <taxon>Gammaproteobacteria</taxon>
        <taxon>Chromatiales</taxon>
        <taxon>Sedimenticolaceae</taxon>
        <taxon>Sedimenticola</taxon>
    </lineage>
</organism>
<gene>
    <name evidence="2" type="ORF">C3L24_10050</name>
</gene>
<dbReference type="SUPFAM" id="SSF53300">
    <property type="entry name" value="vWA-like"/>
    <property type="match status" value="2"/>
</dbReference>
<dbReference type="SMART" id="SM00327">
    <property type="entry name" value="VWA"/>
    <property type="match status" value="2"/>
</dbReference>
<sequence length="896" mass="97783">MLLLLFPALAPAETPPIPFIPADEGVEPYDIAFSPTNFDTFLCGGEAQADRACEVYGAHWSYSYPWPGREEGRPLLVQRIEQAGATLLRGDEDLLLARLDESDDSRLWMRISLAPDSVHVSLVRERMLLPEASMTFTLDDGERNEFTFYTEHPGERFQRMDVRSAGGAIDFKGVWLREGGELRHTIDYSHVCHQEHGPLHELYGIPQFKGRYRWTAYLNQGAGEHAVTVTLRGDGPALPQVREGETLGGLLLRNVPYGAAQALPEFDGQYRHPGFYGSDQIGDKNPQGEAVFWLPPGLWKVRVNPNREQSVTFVESHLVPVQPGEITELDWPDSLAEAFAEEGGGRLEILGSRAEAAEAVVDISLLGSERARVVPEPGNTRVIESGAPGRITSIERIETPLDVVVLLDSSGSMKGQMEGALAATAGFVRSLPEDARVSVIDFDTKPRQLRAKDRKGLLDALRKIRANGATALYDTLLEGLNGLEGKDRPALVLFTDGVDANHDDTGPGSVATREEVLERVAASDIPVFTIGFGANSDVNTLGRVAALSGGEYYTADDPQGLAAVFDRVRDNLGSQYRISYQRPRKAMAGNQPVLSLVVDNSGSMDTDPEAGAGSGYRIEKVRQIMRRFVEGLPPEYLVQVMTFSGDSQIRQVMTRDKAAQLRALAAMEGAGSTDILGSVEMALKTLEAVPSTHRTLVYLTDAALRVDDTEQEQFELFLGQLKDANISSLWVGMVEEDTDGVFGHAAQSSGGRAVIAPGLDDLDRFFETLGGEILGAPPPARRSILRVAVNHRDEAGKSRLFSAAEEVEFPPLVAGDRVASPEQVSWRAGAKLIPYDGAVSRLLSGGDRVVREVRIAKRIPLDLEAENQAARLHLGEMLFLSRLRGIDAPRAIVTWP</sequence>
<dbReference type="PANTHER" id="PTHR10579:SF43">
    <property type="entry name" value="ZINC FINGER (C3HC4-TYPE RING FINGER) FAMILY PROTEIN"/>
    <property type="match status" value="1"/>
</dbReference>
<name>A0A6N4DRL9_9GAMM</name>
<dbReference type="EMBL" id="PQCO01000240">
    <property type="protein sequence ID" value="PUD99956.1"/>
    <property type="molecule type" value="Genomic_DNA"/>
</dbReference>
<dbReference type="PROSITE" id="PS50234">
    <property type="entry name" value="VWFA"/>
    <property type="match status" value="2"/>
</dbReference>
<dbReference type="CDD" id="cd00198">
    <property type="entry name" value="vWFA"/>
    <property type="match status" value="2"/>
</dbReference>
<dbReference type="InterPro" id="IPR002035">
    <property type="entry name" value="VWF_A"/>
</dbReference>
<comment type="caution">
    <text evidence="2">The sequence shown here is derived from an EMBL/GenBank/DDBJ whole genome shotgun (WGS) entry which is preliminary data.</text>
</comment>
<dbReference type="InterPro" id="IPR051266">
    <property type="entry name" value="CLCR"/>
</dbReference>
<evidence type="ECO:0000313" key="2">
    <source>
        <dbReference type="EMBL" id="PUD99956.1"/>
    </source>
</evidence>
<reference evidence="2 3" key="1">
    <citation type="submission" date="2018-01" db="EMBL/GenBank/DDBJ databases">
        <title>Novel co-symbiosis in the lucinid bivalve Phacoides pectinatus.</title>
        <authorList>
            <person name="Lim S.J."/>
            <person name="Davis B.G."/>
            <person name="Gill D.E."/>
            <person name="Engel A.S."/>
            <person name="Anderson L.C."/>
            <person name="Campbell B.J."/>
        </authorList>
    </citation>
    <scope>NUCLEOTIDE SEQUENCE [LARGE SCALE GENOMIC DNA]</scope>
    <source>
        <strain evidence="2">N3_P5</strain>
    </source>
</reference>
<accession>A0A6N4DRL9</accession>
<evidence type="ECO:0000259" key="1">
    <source>
        <dbReference type="PROSITE" id="PS50234"/>
    </source>
</evidence>
<dbReference type="PANTHER" id="PTHR10579">
    <property type="entry name" value="CALCIUM-ACTIVATED CHLORIDE CHANNEL REGULATOR"/>
    <property type="match status" value="1"/>
</dbReference>
<feature type="domain" description="VWFA" evidence="1">
    <location>
        <begin position="593"/>
        <end position="769"/>
    </location>
</feature>
<dbReference type="Gene3D" id="3.40.50.410">
    <property type="entry name" value="von Willebrand factor, type A domain"/>
    <property type="match status" value="2"/>
</dbReference>
<proteinExistence type="predicted"/>